<dbReference type="AlphaFoldDB" id="A0A0C3A6X8"/>
<evidence type="ECO:0000313" key="1">
    <source>
        <dbReference type="EMBL" id="KIM60572.1"/>
    </source>
</evidence>
<sequence length="119" mass="13193">MTAPAGRRPRIAHDNSTAHGDYGNAFGQHIYKVTVDARKCAFIRNTTSLPGAVHISCFGLHFIARSPCCSAIFFFPFPLRLLLGTCWLPHVPYLKPEIMVSYASASIYHALRTELTINS</sequence>
<proteinExistence type="predicted"/>
<keyword evidence="2" id="KW-1185">Reference proteome</keyword>
<dbReference type="Proteomes" id="UP000053989">
    <property type="component" value="Unassembled WGS sequence"/>
</dbReference>
<evidence type="ECO:0000313" key="2">
    <source>
        <dbReference type="Proteomes" id="UP000053989"/>
    </source>
</evidence>
<gene>
    <name evidence="1" type="ORF">SCLCIDRAFT_935792</name>
</gene>
<protein>
    <submittedName>
        <fullName evidence="1">Uncharacterized protein</fullName>
    </submittedName>
</protein>
<name>A0A0C3A6X8_9AGAM</name>
<accession>A0A0C3A6X8</accession>
<dbReference type="HOGENOM" id="CLU_2062859_0_0_1"/>
<dbReference type="InParanoid" id="A0A0C3A6X8"/>
<reference evidence="1 2" key="1">
    <citation type="submission" date="2014-04" db="EMBL/GenBank/DDBJ databases">
        <authorList>
            <consortium name="DOE Joint Genome Institute"/>
            <person name="Kuo A."/>
            <person name="Kohler A."/>
            <person name="Nagy L.G."/>
            <person name="Floudas D."/>
            <person name="Copeland A."/>
            <person name="Barry K.W."/>
            <person name="Cichocki N."/>
            <person name="Veneault-Fourrey C."/>
            <person name="LaButti K."/>
            <person name="Lindquist E.A."/>
            <person name="Lipzen A."/>
            <person name="Lundell T."/>
            <person name="Morin E."/>
            <person name="Murat C."/>
            <person name="Sun H."/>
            <person name="Tunlid A."/>
            <person name="Henrissat B."/>
            <person name="Grigoriev I.V."/>
            <person name="Hibbett D.S."/>
            <person name="Martin F."/>
            <person name="Nordberg H.P."/>
            <person name="Cantor M.N."/>
            <person name="Hua S.X."/>
        </authorList>
    </citation>
    <scope>NUCLEOTIDE SEQUENCE [LARGE SCALE GENOMIC DNA]</scope>
    <source>
        <strain evidence="1 2">Foug A</strain>
    </source>
</reference>
<organism evidence="1 2">
    <name type="scientific">Scleroderma citrinum Foug A</name>
    <dbReference type="NCBI Taxonomy" id="1036808"/>
    <lineage>
        <taxon>Eukaryota</taxon>
        <taxon>Fungi</taxon>
        <taxon>Dikarya</taxon>
        <taxon>Basidiomycota</taxon>
        <taxon>Agaricomycotina</taxon>
        <taxon>Agaricomycetes</taxon>
        <taxon>Agaricomycetidae</taxon>
        <taxon>Boletales</taxon>
        <taxon>Sclerodermatineae</taxon>
        <taxon>Sclerodermataceae</taxon>
        <taxon>Scleroderma</taxon>
    </lineage>
</organism>
<reference evidence="2" key="2">
    <citation type="submission" date="2015-01" db="EMBL/GenBank/DDBJ databases">
        <title>Evolutionary Origins and Diversification of the Mycorrhizal Mutualists.</title>
        <authorList>
            <consortium name="DOE Joint Genome Institute"/>
            <consortium name="Mycorrhizal Genomics Consortium"/>
            <person name="Kohler A."/>
            <person name="Kuo A."/>
            <person name="Nagy L.G."/>
            <person name="Floudas D."/>
            <person name="Copeland A."/>
            <person name="Barry K.W."/>
            <person name="Cichocki N."/>
            <person name="Veneault-Fourrey C."/>
            <person name="LaButti K."/>
            <person name="Lindquist E.A."/>
            <person name="Lipzen A."/>
            <person name="Lundell T."/>
            <person name="Morin E."/>
            <person name="Murat C."/>
            <person name="Riley R."/>
            <person name="Ohm R."/>
            <person name="Sun H."/>
            <person name="Tunlid A."/>
            <person name="Henrissat B."/>
            <person name="Grigoriev I.V."/>
            <person name="Hibbett D.S."/>
            <person name="Martin F."/>
        </authorList>
    </citation>
    <scope>NUCLEOTIDE SEQUENCE [LARGE SCALE GENOMIC DNA]</scope>
    <source>
        <strain evidence="2">Foug A</strain>
    </source>
</reference>
<dbReference type="EMBL" id="KN822060">
    <property type="protein sequence ID" value="KIM60572.1"/>
    <property type="molecule type" value="Genomic_DNA"/>
</dbReference>